<accession>A0A2P8E4R9</accession>
<dbReference type="Proteomes" id="UP000240708">
    <property type="component" value="Unassembled WGS sequence"/>
</dbReference>
<evidence type="ECO:0000313" key="3">
    <source>
        <dbReference type="Proteomes" id="UP000240708"/>
    </source>
</evidence>
<comment type="caution">
    <text evidence="2">The sequence shown here is derived from an EMBL/GenBank/DDBJ whole genome shotgun (WGS) entry which is preliminary data.</text>
</comment>
<sequence>MNEIISDEAVFELCFYGELKSIMMFLSYNKFLRSVLKRLNSPSVCFLLITIFISINSFFFTSCNRNENSEIKDLGFYLELVDSVKIEIPYEFGLVFPKVIDGKLLAYSYLDQTFHVLDSKGRLQNSFNHQGEGPKEYTRNLSFVTINNRHLIFMDNKKLSYFSYQGEWVKSIPFNDPNKSLRGGMPSNELDFVGENKFIVPNIYLDGLSRRPDHRAVLDSVPIWLQYEYSQITNQFEITEFGHLDTMSVFFSDFKYNSYSPRTFVDGGNVNLFFNLTPIIYTYSIGESKYPIEKIKFDVPGFKEPIGLDYKSMTIDNYRHFNKASDINSHMNDVISLDNERIFFVYSQGKNIRMNDSEADAIEAPDPLFYGYFYDFSSRNGSQVVLPEHNGHPSFWKKVSYLGNNKFLFVFENEIERDFYWGKIFELKSAKSR</sequence>
<evidence type="ECO:0008006" key="4">
    <source>
        <dbReference type="Google" id="ProtNLM"/>
    </source>
</evidence>
<dbReference type="EMBL" id="PYGF01000005">
    <property type="protein sequence ID" value="PSL04475.1"/>
    <property type="molecule type" value="Genomic_DNA"/>
</dbReference>
<feature type="transmembrane region" description="Helical" evidence="1">
    <location>
        <begin position="39"/>
        <end position="60"/>
    </location>
</feature>
<evidence type="ECO:0000256" key="1">
    <source>
        <dbReference type="SAM" id="Phobius"/>
    </source>
</evidence>
<keyword evidence="1" id="KW-1133">Transmembrane helix</keyword>
<keyword evidence="1" id="KW-0812">Transmembrane</keyword>
<gene>
    <name evidence="2" type="ORF">CLV48_105219</name>
</gene>
<dbReference type="AlphaFoldDB" id="A0A2P8E4R9"/>
<keyword evidence="1" id="KW-0472">Membrane</keyword>
<protein>
    <recommendedName>
        <fullName evidence="4">6-bladed beta-propeller protein</fullName>
    </recommendedName>
</protein>
<name>A0A2P8E4R9_9BACT</name>
<proteinExistence type="predicted"/>
<organism evidence="2 3">
    <name type="scientific">Cecembia rubra</name>
    <dbReference type="NCBI Taxonomy" id="1485585"/>
    <lineage>
        <taxon>Bacteria</taxon>
        <taxon>Pseudomonadati</taxon>
        <taxon>Bacteroidota</taxon>
        <taxon>Cytophagia</taxon>
        <taxon>Cytophagales</taxon>
        <taxon>Cyclobacteriaceae</taxon>
        <taxon>Cecembia</taxon>
    </lineage>
</organism>
<keyword evidence="3" id="KW-1185">Reference proteome</keyword>
<evidence type="ECO:0000313" key="2">
    <source>
        <dbReference type="EMBL" id="PSL04475.1"/>
    </source>
</evidence>
<reference evidence="2 3" key="1">
    <citation type="submission" date="2018-03" db="EMBL/GenBank/DDBJ databases">
        <title>Genomic Encyclopedia of Archaeal and Bacterial Type Strains, Phase II (KMG-II): from individual species to whole genera.</title>
        <authorList>
            <person name="Goeker M."/>
        </authorList>
    </citation>
    <scope>NUCLEOTIDE SEQUENCE [LARGE SCALE GENOMIC DNA]</scope>
    <source>
        <strain evidence="2 3">DSM 28057</strain>
    </source>
</reference>